<keyword evidence="3" id="KW-1185">Reference proteome</keyword>
<evidence type="ECO:0000313" key="2">
    <source>
        <dbReference type="EMBL" id="EAR51020.1"/>
    </source>
</evidence>
<dbReference type="eggNOG" id="COG5385">
    <property type="taxonomic scope" value="Bacteria"/>
</dbReference>
<dbReference type="HOGENOM" id="CLU_086320_1_0_5"/>
<evidence type="ECO:0000313" key="3">
    <source>
        <dbReference type="Proteomes" id="UP000003635"/>
    </source>
</evidence>
<dbReference type="EMBL" id="AAOT01000018">
    <property type="protein sequence ID" value="EAR51020.1"/>
    <property type="molecule type" value="Genomic_DNA"/>
</dbReference>
<accession>Q2CEH7</accession>
<dbReference type="OrthoDB" id="9803702at2"/>
<reference evidence="2 3" key="1">
    <citation type="journal article" date="2010" name="J. Bacteriol.">
        <title>Genome sequences of Oceanicola granulosus HTCC2516(T) and Oceanicola batsensis HTCC2597(TDelta).</title>
        <authorList>
            <person name="Thrash J.C."/>
            <person name="Cho J.C."/>
            <person name="Vergin K.L."/>
            <person name="Giovannoni S.J."/>
        </authorList>
    </citation>
    <scope>NUCLEOTIDE SEQUENCE [LARGE SCALE GENOMIC DNA]</scope>
    <source>
        <strain evidence="3">ATCC BAA-861 / DSM 15982 / KCTC 12143 / HTCC2516</strain>
    </source>
</reference>
<dbReference type="RefSeq" id="WP_007254320.1">
    <property type="nucleotide sequence ID" value="NZ_CH724107.1"/>
</dbReference>
<sequence length="198" mass="20637">MKMDSHGVSDLVASRICHDVISPLGAIGNGLELLTLANPDLPEAELALIGESVAAAQARLQFFRFAFGSAADTPVAGREVVRVLDAMAASGFARCRWEVAEDPPRGLVRCAFLALLCVETALGRGAALRVSVRDGRWSVVGEGPVRHRDPEVWAALAGGDPGALTAAQVQFMLLPPALAALGRRAEVTESGGAPAISF</sequence>
<dbReference type="Proteomes" id="UP000003635">
    <property type="component" value="Unassembled WGS sequence"/>
</dbReference>
<protein>
    <recommendedName>
        <fullName evidence="1">Histidine phosphotransferase ChpT C-terminal domain-containing protein</fullName>
    </recommendedName>
</protein>
<organism evidence="2 3">
    <name type="scientific">Oceanicola granulosus (strain ATCC BAA-861 / DSM 15982 / KCTC 12143 / HTCC2516)</name>
    <dbReference type="NCBI Taxonomy" id="314256"/>
    <lineage>
        <taxon>Bacteria</taxon>
        <taxon>Pseudomonadati</taxon>
        <taxon>Pseudomonadota</taxon>
        <taxon>Alphaproteobacteria</taxon>
        <taxon>Rhodobacterales</taxon>
        <taxon>Roseobacteraceae</taxon>
        <taxon>Oceanicola</taxon>
    </lineage>
</organism>
<dbReference type="Gene3D" id="3.30.565.10">
    <property type="entry name" value="Histidine kinase-like ATPase, C-terminal domain"/>
    <property type="match status" value="1"/>
</dbReference>
<feature type="domain" description="Histidine phosphotransferase ChpT C-terminal" evidence="1">
    <location>
        <begin position="78"/>
        <end position="188"/>
    </location>
</feature>
<dbReference type="Gene3D" id="1.10.287.130">
    <property type="match status" value="1"/>
</dbReference>
<gene>
    <name evidence="2" type="ORF">OG2516_03959</name>
</gene>
<dbReference type="InterPro" id="IPR018762">
    <property type="entry name" value="ChpT_C"/>
</dbReference>
<proteinExistence type="predicted"/>
<dbReference type="Pfam" id="PF10090">
    <property type="entry name" value="HPTransfase"/>
    <property type="match status" value="1"/>
</dbReference>
<dbReference type="InterPro" id="IPR036890">
    <property type="entry name" value="HATPase_C_sf"/>
</dbReference>
<dbReference type="STRING" id="314256.OG2516_03959"/>
<name>Q2CEH7_OCEGH</name>
<dbReference type="AlphaFoldDB" id="Q2CEH7"/>
<comment type="caution">
    <text evidence="2">The sequence shown here is derived from an EMBL/GenBank/DDBJ whole genome shotgun (WGS) entry which is preliminary data.</text>
</comment>
<evidence type="ECO:0000259" key="1">
    <source>
        <dbReference type="Pfam" id="PF10090"/>
    </source>
</evidence>